<name>A0A8T8K371_9EURY</name>
<dbReference type="Gene3D" id="3.40.50.2000">
    <property type="entry name" value="Glycogen Phosphorylase B"/>
    <property type="match status" value="1"/>
</dbReference>
<accession>A0A8T8K371</accession>
<keyword evidence="2" id="KW-1185">Reference proteome</keyword>
<dbReference type="PIRSF" id="PIRSF005357">
    <property type="entry name" value="UCP005357"/>
    <property type="match status" value="1"/>
</dbReference>
<dbReference type="SUPFAM" id="SSF53756">
    <property type="entry name" value="UDP-Glycosyltransferase/glycogen phosphorylase"/>
    <property type="match status" value="1"/>
</dbReference>
<protein>
    <submittedName>
        <fullName evidence="1">DUF354 domain-containing protein</fullName>
    </submittedName>
</protein>
<dbReference type="InterPro" id="IPR007152">
    <property type="entry name" value="DUF354"/>
</dbReference>
<organism evidence="1 2">
    <name type="scientific">Methanobacterium alkalithermotolerans</name>
    <dbReference type="NCBI Taxonomy" id="2731220"/>
    <lineage>
        <taxon>Archaea</taxon>
        <taxon>Methanobacteriati</taxon>
        <taxon>Methanobacteriota</taxon>
        <taxon>Methanomada group</taxon>
        <taxon>Methanobacteria</taxon>
        <taxon>Methanobacteriales</taxon>
        <taxon>Methanobacteriaceae</taxon>
        <taxon>Methanobacterium</taxon>
    </lineage>
</organism>
<proteinExistence type="predicted"/>
<dbReference type="RefSeq" id="WP_211533800.1">
    <property type="nucleotide sequence ID" value="NZ_CP058560.1"/>
</dbReference>
<sequence>MKIWIDITNAPHVRFFKNIIEYFQEEGEELIVTARKFGDIHRLMDLFGFEFESIGKHGVTLAEKLEENTRRSYELSKLIIKEKPDVAVSKHSIELPRVTFGLGIPSVYILDNEHALAANKLTLPLCDRIIMPHAIDVWDIVRLGADPNKIQRYQGTSEIIHFKNFQYNENIFQDMGLDLKKSKTILMRPEPSLASYLDANCRESVLSPIVEILKEYANILVIPRFKEQSEIFQDYENVTIIKPPVDTFSLMRKCDLMIGAGGTMNREAAISGTPVISCYPGDLLSVDKFYIQRGLMYRSLDVDEIVNIALRLLVNDDRDKKLVTDDLFEVIIDNIYEASGQPRKYTAINSPKLLLK</sequence>
<dbReference type="Pfam" id="PF04007">
    <property type="entry name" value="DUF354"/>
    <property type="match status" value="1"/>
</dbReference>
<dbReference type="GeneID" id="64819744"/>
<dbReference type="EMBL" id="CP058560">
    <property type="protein sequence ID" value="QUH22854.1"/>
    <property type="molecule type" value="Genomic_DNA"/>
</dbReference>
<dbReference type="Proteomes" id="UP000681041">
    <property type="component" value="Chromosome"/>
</dbReference>
<evidence type="ECO:0000313" key="1">
    <source>
        <dbReference type="EMBL" id="QUH22854.1"/>
    </source>
</evidence>
<gene>
    <name evidence="1" type="ORF">HYG87_03225</name>
</gene>
<evidence type="ECO:0000313" key="2">
    <source>
        <dbReference type="Proteomes" id="UP000681041"/>
    </source>
</evidence>
<dbReference type="OrthoDB" id="185087at2157"/>
<dbReference type="AlphaFoldDB" id="A0A8T8K371"/>
<dbReference type="KEGG" id="meme:HYG87_03225"/>
<reference evidence="1" key="1">
    <citation type="submission" date="2020-07" db="EMBL/GenBank/DDBJ databases">
        <title>Methanobacterium. sp. MethCan genome.</title>
        <authorList>
            <person name="Postec A."/>
            <person name="Quemeneur M."/>
        </authorList>
    </citation>
    <scope>NUCLEOTIDE SEQUENCE</scope>
    <source>
        <strain evidence="1">MethCAN</strain>
    </source>
</reference>
<dbReference type="PANTHER" id="PTHR39662">
    <property type="entry name" value="DUF354 DOMAIN-CONTAINING PROTEIN-RELATED"/>
    <property type="match status" value="1"/>
</dbReference>
<dbReference type="PANTHER" id="PTHR39662:SF1">
    <property type="entry name" value="DUF354 DOMAIN-CONTAINING PROTEIN"/>
    <property type="match status" value="1"/>
</dbReference>